<reference evidence="2" key="2">
    <citation type="submission" date="2025-09" db="UniProtKB">
        <authorList>
            <consortium name="Ensembl"/>
        </authorList>
    </citation>
    <scope>IDENTIFICATION</scope>
</reference>
<evidence type="ECO:0000259" key="1">
    <source>
        <dbReference type="Pfam" id="PF14970"/>
    </source>
</evidence>
<dbReference type="Ensembl" id="ENSPTET00000042852.1">
    <property type="protein sequence ID" value="ENSPTEP00000031017.1"/>
    <property type="gene ID" value="ENSPTEG00000030083.1"/>
</dbReference>
<evidence type="ECO:0000313" key="3">
    <source>
        <dbReference type="Proteomes" id="UP000694416"/>
    </source>
</evidence>
<gene>
    <name evidence="2" type="primary">TEDC1</name>
</gene>
<name>A0A8C9I8W6_9PRIM</name>
<dbReference type="Pfam" id="PF14970">
    <property type="entry name" value="TEDC1"/>
    <property type="match status" value="1"/>
</dbReference>
<protein>
    <submittedName>
        <fullName evidence="2">Tubulin epsilon and delta complex 1</fullName>
    </submittedName>
</protein>
<reference evidence="2" key="1">
    <citation type="submission" date="2025-08" db="UniProtKB">
        <authorList>
            <consortium name="Ensembl"/>
        </authorList>
    </citation>
    <scope>IDENTIFICATION</scope>
</reference>
<evidence type="ECO:0000313" key="2">
    <source>
        <dbReference type="Ensembl" id="ENSPTEP00000031017.1"/>
    </source>
</evidence>
<dbReference type="Proteomes" id="UP000694416">
    <property type="component" value="Unplaced"/>
</dbReference>
<accession>A0A8C9I8W6</accession>
<organism evidence="2 3">
    <name type="scientific">Piliocolobus tephrosceles</name>
    <name type="common">Ugandan red Colobus</name>
    <dbReference type="NCBI Taxonomy" id="591936"/>
    <lineage>
        <taxon>Eukaryota</taxon>
        <taxon>Metazoa</taxon>
        <taxon>Chordata</taxon>
        <taxon>Craniata</taxon>
        <taxon>Vertebrata</taxon>
        <taxon>Euteleostomi</taxon>
        <taxon>Mammalia</taxon>
        <taxon>Eutheria</taxon>
        <taxon>Euarchontoglires</taxon>
        <taxon>Primates</taxon>
        <taxon>Haplorrhini</taxon>
        <taxon>Catarrhini</taxon>
        <taxon>Cercopithecidae</taxon>
        <taxon>Colobinae</taxon>
        <taxon>Piliocolobus</taxon>
    </lineage>
</organism>
<dbReference type="PANTHER" id="PTHR35076:SF1">
    <property type="entry name" value="TUBULIN EPSILON AND DELTA COMPLEX PROTEIN 1"/>
    <property type="match status" value="1"/>
</dbReference>
<dbReference type="InterPro" id="IPR043535">
    <property type="entry name" value="TEDC1"/>
</dbReference>
<dbReference type="InterPro" id="IPR027996">
    <property type="entry name" value="TEDC1_dom"/>
</dbReference>
<feature type="domain" description="Tubulin epsilon and delta complex protein 1" evidence="1">
    <location>
        <begin position="88"/>
        <end position="194"/>
    </location>
</feature>
<sequence length="391" mass="43358">MRGRRVDPAAGARAGALPEAIAALSRSLPSGPSPEIFRRAKFDRPDATSALWQLLFRVLSPLPAGSALASIALEVQARLVKSALCSQGYPRLALAQLPEDGSQGSRELLLALSWLLARGPVPEQMVAQTRVPLGDEMTVCQCEALASLGPPAPHMETEGPVDVRHVQWLMGKLRFRWRQLVSSQQEQCALLSKLLRTLEHENRRLEAVLAWRRAELVFWQWMDTVLGTCAPEAPAAASQPTFLPWVPECGDGELELVVRELRTLEEELREAAERRRVAWEAKARGCGRGPEWSAARRACRETVEKELGALQRCWEQDRSPAQAHGPHRLVRREDGAAGDRDLRAAELIRTLRSQEACLEAMLRQLQGQCRQELARLAGALPGLIWIPPPGR</sequence>
<dbReference type="PANTHER" id="PTHR35076">
    <property type="entry name" value="TUBULIN EPSILON AND DELTA COMPLEX PROTEIN 1"/>
    <property type="match status" value="1"/>
</dbReference>
<proteinExistence type="predicted"/>
<dbReference type="AlphaFoldDB" id="A0A8C9I8W6"/>
<keyword evidence="3" id="KW-1185">Reference proteome</keyword>